<dbReference type="SUPFAM" id="SSF103378">
    <property type="entry name" value="2-methylcitrate dehydratase PrpD"/>
    <property type="match status" value="1"/>
</dbReference>
<dbReference type="Proteomes" id="UP000811282">
    <property type="component" value="Unassembled WGS sequence"/>
</dbReference>
<name>A0ABS5YA32_9GAMM</name>
<dbReference type="PANTHER" id="PTHR16943">
    <property type="entry name" value="2-METHYLCITRATE DEHYDRATASE-RELATED"/>
    <property type="match status" value="1"/>
</dbReference>
<evidence type="ECO:0000313" key="4">
    <source>
        <dbReference type="Proteomes" id="UP000811282"/>
    </source>
</evidence>
<dbReference type="InterPro" id="IPR045336">
    <property type="entry name" value="MmgE_PrpD_N"/>
</dbReference>
<dbReference type="Gene3D" id="1.10.4100.10">
    <property type="entry name" value="2-methylcitrate dehydratase PrpD"/>
    <property type="match status" value="1"/>
</dbReference>
<sequence>MLALVVGAECQYRIGRALGRELYDRGWWTTGLLGRIGAAAAAARLLALSGTAFDCALGLAIAGTGGAKSAFGSDAKPLLAGEAAEAGVRAAMLAALGASAPLDALEGDYGLAALCNGGYWDGTALAPEASQWCLLDPGVDIKRIPVCLSSHAAVDAVMQLATRHGVACPAG</sequence>
<evidence type="ECO:0000313" key="3">
    <source>
        <dbReference type="EMBL" id="MBT9431847.1"/>
    </source>
</evidence>
<proteinExistence type="inferred from homology"/>
<dbReference type="PANTHER" id="PTHR16943:SF8">
    <property type="entry name" value="2-METHYLCITRATE DEHYDRATASE"/>
    <property type="match status" value="1"/>
</dbReference>
<gene>
    <name evidence="3" type="ORF">JZM24_06315</name>
</gene>
<dbReference type="EMBL" id="JAFJYC010000001">
    <property type="protein sequence ID" value="MBT9431847.1"/>
    <property type="molecule type" value="Genomic_DNA"/>
</dbReference>
<protein>
    <submittedName>
        <fullName evidence="3">MmgE/PrpD family protein</fullName>
    </submittedName>
</protein>
<reference evidence="3 4" key="1">
    <citation type="journal article" date="2021" name="Genome Biol. Evol.">
        <title>The evolution of interdependence in a four-way mealybug symbiosis.</title>
        <authorList>
            <person name="Garber A.I."/>
            <person name="Kupper M."/>
            <person name="Laetsch D.R."/>
            <person name="Weldon S.R."/>
            <person name="Ladinsky M.S."/>
            <person name="Bjorkman P.J."/>
            <person name="McCutcheon J.P."/>
        </authorList>
    </citation>
    <scope>NUCLEOTIDE SEQUENCE [LARGE SCALE GENOMIC DNA]</scope>
    <source>
        <strain evidence="3">SOD</strain>
    </source>
</reference>
<evidence type="ECO:0000259" key="2">
    <source>
        <dbReference type="Pfam" id="PF03972"/>
    </source>
</evidence>
<keyword evidence="4" id="KW-1185">Reference proteome</keyword>
<organism evidence="3 4">
    <name type="scientific">Candidatus Sodalis endolongispinus</name>
    <dbReference type="NCBI Taxonomy" id="2812662"/>
    <lineage>
        <taxon>Bacteria</taxon>
        <taxon>Pseudomonadati</taxon>
        <taxon>Pseudomonadota</taxon>
        <taxon>Gammaproteobacteria</taxon>
        <taxon>Enterobacterales</taxon>
        <taxon>Bruguierivoracaceae</taxon>
        <taxon>Sodalis</taxon>
    </lineage>
</organism>
<dbReference type="InterPro" id="IPR005656">
    <property type="entry name" value="MmgE_PrpD"/>
</dbReference>
<dbReference type="InterPro" id="IPR042188">
    <property type="entry name" value="MmgE/PrpD_sf_2"/>
</dbReference>
<dbReference type="RefSeq" id="WP_215669061.1">
    <property type="nucleotide sequence ID" value="NZ_JAFJYC010000001.1"/>
</dbReference>
<comment type="caution">
    <text evidence="3">The sequence shown here is derived from an EMBL/GenBank/DDBJ whole genome shotgun (WGS) entry which is preliminary data.</text>
</comment>
<dbReference type="InterPro" id="IPR036148">
    <property type="entry name" value="MmgE/PrpD_sf"/>
</dbReference>
<dbReference type="Pfam" id="PF03972">
    <property type="entry name" value="MmgE_PrpD_N"/>
    <property type="match status" value="1"/>
</dbReference>
<comment type="similarity">
    <text evidence="1">Belongs to the PrpD family.</text>
</comment>
<accession>A0ABS5YA32</accession>
<evidence type="ECO:0000256" key="1">
    <source>
        <dbReference type="ARBA" id="ARBA00006174"/>
    </source>
</evidence>
<dbReference type="Gene3D" id="3.30.1330.120">
    <property type="entry name" value="2-methylcitrate dehydratase PrpD"/>
    <property type="match status" value="1"/>
</dbReference>
<dbReference type="InterPro" id="IPR042183">
    <property type="entry name" value="MmgE/PrpD_sf_1"/>
</dbReference>
<feature type="domain" description="MmgE/PrpD N-terminal" evidence="2">
    <location>
        <begin position="2"/>
        <end position="118"/>
    </location>
</feature>